<feature type="compositionally biased region" description="Low complexity" evidence="1">
    <location>
        <begin position="31"/>
        <end position="41"/>
    </location>
</feature>
<keyword evidence="3" id="KW-1185">Reference proteome</keyword>
<dbReference type="AlphaFoldDB" id="A0A7I8K445"/>
<evidence type="ECO:0000313" key="3">
    <source>
        <dbReference type="Proteomes" id="UP000663760"/>
    </source>
</evidence>
<feature type="region of interest" description="Disordered" evidence="1">
    <location>
        <begin position="20"/>
        <end position="55"/>
    </location>
</feature>
<proteinExistence type="predicted"/>
<gene>
    <name evidence="2" type="ORF">SI8410_02003103</name>
</gene>
<evidence type="ECO:0000313" key="2">
    <source>
        <dbReference type="EMBL" id="CAA7391904.1"/>
    </source>
</evidence>
<accession>A0A7I8K445</accession>
<sequence length="55" mass="5969">MDASCRAHVMSVACAFSLFPSPEGGPPSLSPPSGRSLLRTRPTPPWRPRCFNQDV</sequence>
<reference evidence="2" key="1">
    <citation type="submission" date="2020-02" db="EMBL/GenBank/DDBJ databases">
        <authorList>
            <person name="Scholz U."/>
            <person name="Mascher M."/>
            <person name="Fiebig A."/>
        </authorList>
    </citation>
    <scope>NUCLEOTIDE SEQUENCE</scope>
</reference>
<evidence type="ECO:0000256" key="1">
    <source>
        <dbReference type="SAM" id="MobiDB-lite"/>
    </source>
</evidence>
<name>A0A7I8K445_SPIIN</name>
<protein>
    <submittedName>
        <fullName evidence="2">Uncharacterized protein</fullName>
    </submittedName>
</protein>
<organism evidence="2 3">
    <name type="scientific">Spirodela intermedia</name>
    <name type="common">Intermediate duckweed</name>
    <dbReference type="NCBI Taxonomy" id="51605"/>
    <lineage>
        <taxon>Eukaryota</taxon>
        <taxon>Viridiplantae</taxon>
        <taxon>Streptophyta</taxon>
        <taxon>Embryophyta</taxon>
        <taxon>Tracheophyta</taxon>
        <taxon>Spermatophyta</taxon>
        <taxon>Magnoliopsida</taxon>
        <taxon>Liliopsida</taxon>
        <taxon>Araceae</taxon>
        <taxon>Lemnoideae</taxon>
        <taxon>Spirodela</taxon>
    </lineage>
</organism>
<dbReference type="EMBL" id="LR746265">
    <property type="protein sequence ID" value="CAA7391904.1"/>
    <property type="molecule type" value="Genomic_DNA"/>
</dbReference>
<dbReference type="Proteomes" id="UP000663760">
    <property type="component" value="Chromosome 2"/>
</dbReference>